<dbReference type="Proteomes" id="UP001054945">
    <property type="component" value="Unassembled WGS sequence"/>
</dbReference>
<feature type="region of interest" description="Disordered" evidence="1">
    <location>
        <begin position="1"/>
        <end position="28"/>
    </location>
</feature>
<feature type="region of interest" description="Disordered" evidence="1">
    <location>
        <begin position="80"/>
        <end position="105"/>
    </location>
</feature>
<accession>A0AAV4X5M2</accession>
<gene>
    <name evidence="2" type="ORF">CEXT_114551</name>
</gene>
<evidence type="ECO:0000313" key="2">
    <source>
        <dbReference type="EMBL" id="GIY89829.1"/>
    </source>
</evidence>
<evidence type="ECO:0000313" key="3">
    <source>
        <dbReference type="Proteomes" id="UP001054945"/>
    </source>
</evidence>
<protein>
    <submittedName>
        <fullName evidence="2">Uncharacterized protein</fullName>
    </submittedName>
</protein>
<dbReference type="EMBL" id="BPLR01017266">
    <property type="protein sequence ID" value="GIY89829.1"/>
    <property type="molecule type" value="Genomic_DNA"/>
</dbReference>
<keyword evidence="3" id="KW-1185">Reference proteome</keyword>
<proteinExistence type="predicted"/>
<sequence>MLLKVELMAGSAQEDRPQPNWSGMGGGRNSFHRCDSRRLAGAAEPEAVVSWAWVGLRSVDVGLKSMADKIGFEYNVSPAGCASQPSSRPGRVGGAARQSWAQLGA</sequence>
<evidence type="ECO:0000256" key="1">
    <source>
        <dbReference type="SAM" id="MobiDB-lite"/>
    </source>
</evidence>
<comment type="caution">
    <text evidence="2">The sequence shown here is derived from an EMBL/GenBank/DDBJ whole genome shotgun (WGS) entry which is preliminary data.</text>
</comment>
<reference evidence="2 3" key="1">
    <citation type="submission" date="2021-06" db="EMBL/GenBank/DDBJ databases">
        <title>Caerostris extrusa draft genome.</title>
        <authorList>
            <person name="Kono N."/>
            <person name="Arakawa K."/>
        </authorList>
    </citation>
    <scope>NUCLEOTIDE SEQUENCE [LARGE SCALE GENOMIC DNA]</scope>
</reference>
<dbReference type="AlphaFoldDB" id="A0AAV4X5M2"/>
<organism evidence="2 3">
    <name type="scientific">Caerostris extrusa</name>
    <name type="common">Bark spider</name>
    <name type="synonym">Caerostris bankana</name>
    <dbReference type="NCBI Taxonomy" id="172846"/>
    <lineage>
        <taxon>Eukaryota</taxon>
        <taxon>Metazoa</taxon>
        <taxon>Ecdysozoa</taxon>
        <taxon>Arthropoda</taxon>
        <taxon>Chelicerata</taxon>
        <taxon>Arachnida</taxon>
        <taxon>Araneae</taxon>
        <taxon>Araneomorphae</taxon>
        <taxon>Entelegynae</taxon>
        <taxon>Araneoidea</taxon>
        <taxon>Araneidae</taxon>
        <taxon>Caerostris</taxon>
    </lineage>
</organism>
<name>A0AAV4X5M2_CAEEX</name>